<evidence type="ECO:0000313" key="2">
    <source>
        <dbReference type="Proteomes" id="UP001596174"/>
    </source>
</evidence>
<dbReference type="Proteomes" id="UP001596174">
    <property type="component" value="Unassembled WGS sequence"/>
</dbReference>
<organism evidence="1 2">
    <name type="scientific">Streptacidiphilus monticola</name>
    <dbReference type="NCBI Taxonomy" id="2161674"/>
    <lineage>
        <taxon>Bacteria</taxon>
        <taxon>Bacillati</taxon>
        <taxon>Actinomycetota</taxon>
        <taxon>Actinomycetes</taxon>
        <taxon>Kitasatosporales</taxon>
        <taxon>Streptomycetaceae</taxon>
        <taxon>Streptacidiphilus</taxon>
    </lineage>
</organism>
<accession>A0ABW1G7M2</accession>
<name>A0ABW1G7M2_9ACTN</name>
<keyword evidence="2" id="KW-1185">Reference proteome</keyword>
<protein>
    <submittedName>
        <fullName evidence="1">Uncharacterized protein</fullName>
    </submittedName>
</protein>
<reference evidence="2" key="1">
    <citation type="journal article" date="2019" name="Int. J. Syst. Evol. Microbiol.">
        <title>The Global Catalogue of Microorganisms (GCM) 10K type strain sequencing project: providing services to taxonomists for standard genome sequencing and annotation.</title>
        <authorList>
            <consortium name="The Broad Institute Genomics Platform"/>
            <consortium name="The Broad Institute Genome Sequencing Center for Infectious Disease"/>
            <person name="Wu L."/>
            <person name="Ma J."/>
        </authorList>
    </citation>
    <scope>NUCLEOTIDE SEQUENCE [LARGE SCALE GENOMIC DNA]</scope>
    <source>
        <strain evidence="2">JCM 4816</strain>
    </source>
</reference>
<comment type="caution">
    <text evidence="1">The sequence shown here is derived from an EMBL/GenBank/DDBJ whole genome shotgun (WGS) entry which is preliminary data.</text>
</comment>
<dbReference type="EMBL" id="JBHSQJ010000132">
    <property type="protein sequence ID" value="MFC5910745.1"/>
    <property type="molecule type" value="Genomic_DNA"/>
</dbReference>
<proteinExistence type="predicted"/>
<dbReference type="RefSeq" id="WP_380588474.1">
    <property type="nucleotide sequence ID" value="NZ_JBHSQJ010000132.1"/>
</dbReference>
<evidence type="ECO:0000313" key="1">
    <source>
        <dbReference type="EMBL" id="MFC5910745.1"/>
    </source>
</evidence>
<gene>
    <name evidence="1" type="ORF">ACFP3V_26510</name>
</gene>
<sequence length="83" mass="8999">MGILVLAALILLVVVGLERNARRTRRQLPAAASRFGFVEVTDRDTERVLAEAAALSASQSAEDVCYRRIPVPRPAPRRADSAA</sequence>